<reference evidence="1 2" key="1">
    <citation type="submission" date="2018-03" db="EMBL/GenBank/DDBJ databases">
        <title>Genomic Encyclopedia of Archaeal and Bacterial Type Strains, Phase II (KMG-II): from individual species to whole genera.</title>
        <authorList>
            <person name="Goeker M."/>
        </authorList>
    </citation>
    <scope>NUCLEOTIDE SEQUENCE [LARGE SCALE GENOMIC DNA]</scope>
    <source>
        <strain evidence="1 2">DSM 28354</strain>
    </source>
</reference>
<dbReference type="AlphaFoldDB" id="A0A2T0TMX5"/>
<proteinExistence type="predicted"/>
<dbReference type="EMBL" id="PVTE01000001">
    <property type="protein sequence ID" value="PRY47080.1"/>
    <property type="molecule type" value="Genomic_DNA"/>
</dbReference>
<accession>A0A2T0TMX5</accession>
<sequence>MPILIPSQRISQSAIYITNSIQKKDPLLAANYKSVSPDSCKEPGDTLFVNYLVRKYSAG</sequence>
<organism evidence="1 2">
    <name type="scientific">Spirosoma oryzae</name>
    <dbReference type="NCBI Taxonomy" id="1469603"/>
    <lineage>
        <taxon>Bacteria</taxon>
        <taxon>Pseudomonadati</taxon>
        <taxon>Bacteroidota</taxon>
        <taxon>Cytophagia</taxon>
        <taxon>Cytophagales</taxon>
        <taxon>Cytophagaceae</taxon>
        <taxon>Spirosoma</taxon>
    </lineage>
</organism>
<gene>
    <name evidence="1" type="ORF">CLV58_101145</name>
</gene>
<comment type="caution">
    <text evidence="1">The sequence shown here is derived from an EMBL/GenBank/DDBJ whole genome shotgun (WGS) entry which is preliminary data.</text>
</comment>
<keyword evidence="2" id="KW-1185">Reference proteome</keyword>
<evidence type="ECO:0000313" key="1">
    <source>
        <dbReference type="EMBL" id="PRY47080.1"/>
    </source>
</evidence>
<name>A0A2T0TMX5_9BACT</name>
<dbReference type="Proteomes" id="UP000238375">
    <property type="component" value="Unassembled WGS sequence"/>
</dbReference>
<evidence type="ECO:0000313" key="2">
    <source>
        <dbReference type="Proteomes" id="UP000238375"/>
    </source>
</evidence>
<protein>
    <submittedName>
        <fullName evidence="1">Uncharacterized protein</fullName>
    </submittedName>
</protein>